<dbReference type="InterPro" id="IPR015216">
    <property type="entry name" value="SANTA"/>
</dbReference>
<dbReference type="GO" id="GO:0000775">
    <property type="term" value="C:chromosome, centromeric region"/>
    <property type="evidence" value="ECO:0007669"/>
    <property type="project" value="TreeGrafter"/>
</dbReference>
<dbReference type="AlphaFoldDB" id="A0A7K9E6Q4"/>
<feature type="non-terminal residue" evidence="2">
    <location>
        <position position="102"/>
    </location>
</feature>
<dbReference type="PANTHER" id="PTHR16124">
    <property type="entry name" value="MIS18-BINDING PROTEIN 1"/>
    <property type="match status" value="1"/>
</dbReference>
<dbReference type="OrthoDB" id="118550at2759"/>
<dbReference type="Pfam" id="PF09133">
    <property type="entry name" value="SANTA"/>
    <property type="match status" value="1"/>
</dbReference>
<feature type="domain" description="SANTA" evidence="1">
    <location>
        <begin position="5"/>
        <end position="92"/>
    </location>
</feature>
<sequence length="102" mass="12167">SQKIICLTSWRIKVIDGNTAICVEGKRKDKKELVWHSNTVTERLAHDQLKTLSGRVYFLEGNIDAAWMTKAGFPYRFIRRFTSGFPKRWQEYIEEFLKERKR</sequence>
<accession>A0A7K9E6Q4</accession>
<keyword evidence="3" id="KW-1185">Reference proteome</keyword>
<protein>
    <submittedName>
        <fullName evidence="2">M18BP protein</fullName>
    </submittedName>
</protein>
<comment type="caution">
    <text evidence="2">The sequence shown here is derived from an EMBL/GenBank/DDBJ whole genome shotgun (WGS) entry which is preliminary data.</text>
</comment>
<dbReference type="EMBL" id="VWZK01007692">
    <property type="protein sequence ID" value="NXG72295.1"/>
    <property type="molecule type" value="Genomic_DNA"/>
</dbReference>
<reference evidence="2 3" key="1">
    <citation type="submission" date="2019-09" db="EMBL/GenBank/DDBJ databases">
        <title>Bird 10,000 Genomes (B10K) Project - Family phase.</title>
        <authorList>
            <person name="Zhang G."/>
        </authorList>
    </citation>
    <scope>NUCLEOTIDE SEQUENCE [LARGE SCALE GENOMIC DNA]</scope>
    <source>
        <strain evidence="2">B10K-DU-001-21</strain>
        <tissue evidence="2">Muscle</tissue>
    </source>
</reference>
<dbReference type="InterPro" id="IPR039110">
    <property type="entry name" value="KNL2-like"/>
</dbReference>
<evidence type="ECO:0000259" key="1">
    <source>
        <dbReference type="Pfam" id="PF09133"/>
    </source>
</evidence>
<organism evidence="2 3">
    <name type="scientific">Baryphthengus martii</name>
    <name type="common">Rufous motmot</name>
    <dbReference type="NCBI Taxonomy" id="176943"/>
    <lineage>
        <taxon>Eukaryota</taxon>
        <taxon>Metazoa</taxon>
        <taxon>Chordata</taxon>
        <taxon>Craniata</taxon>
        <taxon>Vertebrata</taxon>
        <taxon>Euteleostomi</taxon>
        <taxon>Archelosauria</taxon>
        <taxon>Archosauria</taxon>
        <taxon>Dinosauria</taxon>
        <taxon>Saurischia</taxon>
        <taxon>Theropoda</taxon>
        <taxon>Coelurosauria</taxon>
        <taxon>Aves</taxon>
        <taxon>Neognathae</taxon>
        <taxon>Neoaves</taxon>
        <taxon>Telluraves</taxon>
        <taxon>Coraciimorphae</taxon>
        <taxon>Coraciiformes</taxon>
        <taxon>Momotidae</taxon>
        <taxon>Baryphthengus</taxon>
    </lineage>
</organism>
<evidence type="ECO:0000313" key="2">
    <source>
        <dbReference type="EMBL" id="NXG72295.1"/>
    </source>
</evidence>
<dbReference type="Proteomes" id="UP000578343">
    <property type="component" value="Unassembled WGS sequence"/>
</dbReference>
<feature type="non-terminal residue" evidence="2">
    <location>
        <position position="1"/>
    </location>
</feature>
<name>A0A7K9E6Q4_BARMA</name>
<gene>
    <name evidence="2" type="primary">Mis18bp1_0</name>
    <name evidence="2" type="ORF">BARMAR_R09409</name>
</gene>
<dbReference type="PANTHER" id="PTHR16124:SF3">
    <property type="entry name" value="MIS18-BINDING PROTEIN 1"/>
    <property type="match status" value="1"/>
</dbReference>
<proteinExistence type="predicted"/>
<evidence type="ECO:0000313" key="3">
    <source>
        <dbReference type="Proteomes" id="UP000578343"/>
    </source>
</evidence>